<protein>
    <submittedName>
        <fullName evidence="2">CLUMA_CG001882, isoform A</fullName>
    </submittedName>
</protein>
<feature type="compositionally biased region" description="Polar residues" evidence="1">
    <location>
        <begin position="28"/>
        <end position="39"/>
    </location>
</feature>
<proteinExistence type="predicted"/>
<gene>
    <name evidence="2" type="ORF">CLUMA_CG001882</name>
</gene>
<evidence type="ECO:0000313" key="3">
    <source>
        <dbReference type="Proteomes" id="UP000183832"/>
    </source>
</evidence>
<dbReference type="AlphaFoldDB" id="A0A1J1HPF5"/>
<keyword evidence="3" id="KW-1185">Reference proteome</keyword>
<feature type="compositionally biased region" description="Polar residues" evidence="1">
    <location>
        <begin position="7"/>
        <end position="21"/>
    </location>
</feature>
<evidence type="ECO:0000256" key="1">
    <source>
        <dbReference type="SAM" id="MobiDB-lite"/>
    </source>
</evidence>
<name>A0A1J1HPF5_9DIPT</name>
<feature type="region of interest" description="Disordered" evidence="1">
    <location>
        <begin position="1"/>
        <end position="56"/>
    </location>
</feature>
<evidence type="ECO:0000313" key="2">
    <source>
        <dbReference type="EMBL" id="CRK88097.1"/>
    </source>
</evidence>
<sequence>MTRRLTRTSPETQKSAATQGESADLSPRQENPTSEQVSVSRFDPEERERLQHQEQPDIYQIKAHFKLAPNV</sequence>
<reference evidence="2 3" key="1">
    <citation type="submission" date="2015-04" db="EMBL/GenBank/DDBJ databases">
        <authorList>
            <person name="Syromyatnikov M.Y."/>
            <person name="Popov V.N."/>
        </authorList>
    </citation>
    <scope>NUCLEOTIDE SEQUENCE [LARGE SCALE GENOMIC DNA]</scope>
</reference>
<accession>A0A1J1HPF5</accession>
<organism evidence="2 3">
    <name type="scientific">Clunio marinus</name>
    <dbReference type="NCBI Taxonomy" id="568069"/>
    <lineage>
        <taxon>Eukaryota</taxon>
        <taxon>Metazoa</taxon>
        <taxon>Ecdysozoa</taxon>
        <taxon>Arthropoda</taxon>
        <taxon>Hexapoda</taxon>
        <taxon>Insecta</taxon>
        <taxon>Pterygota</taxon>
        <taxon>Neoptera</taxon>
        <taxon>Endopterygota</taxon>
        <taxon>Diptera</taxon>
        <taxon>Nematocera</taxon>
        <taxon>Chironomoidea</taxon>
        <taxon>Chironomidae</taxon>
        <taxon>Clunio</taxon>
    </lineage>
</organism>
<feature type="compositionally biased region" description="Basic and acidic residues" evidence="1">
    <location>
        <begin position="42"/>
        <end position="55"/>
    </location>
</feature>
<dbReference type="Proteomes" id="UP000183832">
    <property type="component" value="Unassembled WGS sequence"/>
</dbReference>
<dbReference type="EMBL" id="CVRI01000006">
    <property type="protein sequence ID" value="CRK88097.1"/>
    <property type="molecule type" value="Genomic_DNA"/>
</dbReference>